<dbReference type="PROSITE" id="PS50887">
    <property type="entry name" value="GGDEF"/>
    <property type="match status" value="1"/>
</dbReference>
<dbReference type="KEGG" id="mmec:FIU01_04070"/>
<dbReference type="GO" id="GO:0052621">
    <property type="term" value="F:diguanylate cyclase activity"/>
    <property type="evidence" value="ECO:0007669"/>
    <property type="project" value="UniProtKB-EC"/>
</dbReference>
<organism evidence="6 7">
    <name type="scientific">Methylophilus medardicus</name>
    <dbReference type="NCBI Taxonomy" id="2588534"/>
    <lineage>
        <taxon>Bacteria</taxon>
        <taxon>Pseudomonadati</taxon>
        <taxon>Pseudomonadota</taxon>
        <taxon>Betaproteobacteria</taxon>
        <taxon>Nitrosomonadales</taxon>
        <taxon>Methylophilaceae</taxon>
        <taxon>Methylophilus</taxon>
    </lineage>
</organism>
<evidence type="ECO:0000259" key="5">
    <source>
        <dbReference type="PROSITE" id="PS50887"/>
    </source>
</evidence>
<feature type="transmembrane region" description="Helical" evidence="3">
    <location>
        <begin position="34"/>
        <end position="53"/>
    </location>
</feature>
<evidence type="ECO:0000256" key="3">
    <source>
        <dbReference type="SAM" id="Phobius"/>
    </source>
</evidence>
<dbReference type="CDD" id="cd01949">
    <property type="entry name" value="GGDEF"/>
    <property type="match status" value="1"/>
</dbReference>
<keyword evidence="3" id="KW-1133">Transmembrane helix</keyword>
<evidence type="ECO:0000256" key="1">
    <source>
        <dbReference type="ARBA" id="ARBA00012528"/>
    </source>
</evidence>
<feature type="chain" id="PRO_5022830035" description="diguanylate cyclase" evidence="4">
    <location>
        <begin position="25"/>
        <end position="386"/>
    </location>
</feature>
<feature type="transmembrane region" description="Helical" evidence="3">
    <location>
        <begin position="92"/>
        <end position="122"/>
    </location>
</feature>
<dbReference type="SMART" id="SM00267">
    <property type="entry name" value="GGDEF"/>
    <property type="match status" value="1"/>
</dbReference>
<keyword evidence="3" id="KW-0472">Membrane</keyword>
<feature type="signal peptide" evidence="4">
    <location>
        <begin position="1"/>
        <end position="24"/>
    </location>
</feature>
<dbReference type="OrthoDB" id="5289013at2"/>
<feature type="domain" description="GGDEF" evidence="5">
    <location>
        <begin position="256"/>
        <end position="385"/>
    </location>
</feature>
<proteinExistence type="predicted"/>
<dbReference type="Proteomes" id="UP000311008">
    <property type="component" value="Chromosome"/>
</dbReference>
<feature type="transmembrane region" description="Helical" evidence="3">
    <location>
        <begin position="134"/>
        <end position="152"/>
    </location>
</feature>
<dbReference type="SUPFAM" id="SSF55073">
    <property type="entry name" value="Nucleotide cyclase"/>
    <property type="match status" value="1"/>
</dbReference>
<dbReference type="GO" id="GO:0005886">
    <property type="term" value="C:plasma membrane"/>
    <property type="evidence" value="ECO:0007669"/>
    <property type="project" value="TreeGrafter"/>
</dbReference>
<dbReference type="NCBIfam" id="TIGR00254">
    <property type="entry name" value="GGDEF"/>
    <property type="match status" value="1"/>
</dbReference>
<dbReference type="InterPro" id="IPR050469">
    <property type="entry name" value="Diguanylate_Cyclase"/>
</dbReference>
<dbReference type="Gene3D" id="3.30.70.270">
    <property type="match status" value="1"/>
</dbReference>
<dbReference type="InterPro" id="IPR029787">
    <property type="entry name" value="Nucleotide_cyclase"/>
</dbReference>
<feature type="transmembrane region" description="Helical" evidence="3">
    <location>
        <begin position="60"/>
        <end position="80"/>
    </location>
</feature>
<dbReference type="GO" id="GO:1902201">
    <property type="term" value="P:negative regulation of bacterial-type flagellum-dependent cell motility"/>
    <property type="evidence" value="ECO:0007669"/>
    <property type="project" value="TreeGrafter"/>
</dbReference>
<evidence type="ECO:0000256" key="2">
    <source>
        <dbReference type="ARBA" id="ARBA00034247"/>
    </source>
</evidence>
<dbReference type="GO" id="GO:0043709">
    <property type="term" value="P:cell adhesion involved in single-species biofilm formation"/>
    <property type="evidence" value="ECO:0007669"/>
    <property type="project" value="TreeGrafter"/>
</dbReference>
<keyword evidence="7" id="KW-1185">Reference proteome</keyword>
<reference evidence="7" key="1">
    <citation type="journal article" date="2019" name="ISME J.">
        <title>Evolution in action: habitat transition from sediment to the pelagial leads to genome streamlining in Methylophilaceae.</title>
        <authorList>
            <person name="Salcher M."/>
            <person name="Schaefle D."/>
            <person name="Kaspar M."/>
            <person name="Neuenschwander S.M."/>
            <person name="Ghai R."/>
        </authorList>
    </citation>
    <scope>NUCLEOTIDE SEQUENCE [LARGE SCALE GENOMIC DNA]</scope>
    <source>
        <strain evidence="7">MMS-M-51</strain>
    </source>
</reference>
<keyword evidence="3" id="KW-0812">Transmembrane</keyword>
<sequence>MLKKWISQVLACVMQVIKRTPAHAAADNVRYKVVFLNNVFAFSGIVSLSMGIIRWDLQPFIARVDIASAILAFGLLWTLYRYQKNIELLSSIALWICFTQFLAVFFMGIGTTTRSALLLLILAAAFYLKGRRTGYYMLATLMVLVISNHLSGVFPSEYSSLDILSLCLYLMAQFFIIRNYECLRELQTSHLKALNTDLEALVKQRTEQLAAANTALEVEKENLKTLSSTDHLTGLSNRHHFETVFTEHTQLTRRKISDALILIDIDHFKKINDTRGHVLGDIVIKAIASCIKKHTRISDIAVRWGGDELIIYAPRTTLKQATQLAEKVRHQIQAMHIAGVGSVTISAGVAVLQTGDNLAQLIQRADRALYQAKQAGRNSVSAAALS</sequence>
<accession>A0A5B8CRT8</accession>
<dbReference type="EMBL" id="CP040946">
    <property type="protein sequence ID" value="QDC43776.1"/>
    <property type="molecule type" value="Genomic_DNA"/>
</dbReference>
<evidence type="ECO:0000313" key="6">
    <source>
        <dbReference type="EMBL" id="QDC43776.1"/>
    </source>
</evidence>
<dbReference type="RefSeq" id="WP_140003124.1">
    <property type="nucleotide sequence ID" value="NZ_CP040946.1"/>
</dbReference>
<name>A0A5B8CRT8_9PROT</name>
<feature type="transmembrane region" description="Helical" evidence="3">
    <location>
        <begin position="158"/>
        <end position="177"/>
    </location>
</feature>
<dbReference type="PANTHER" id="PTHR45138:SF9">
    <property type="entry name" value="DIGUANYLATE CYCLASE DGCM-RELATED"/>
    <property type="match status" value="1"/>
</dbReference>
<gene>
    <name evidence="6" type="ORF">FIU01_04070</name>
</gene>
<dbReference type="Pfam" id="PF00990">
    <property type="entry name" value="GGDEF"/>
    <property type="match status" value="1"/>
</dbReference>
<dbReference type="AlphaFoldDB" id="A0A5B8CRT8"/>
<comment type="catalytic activity">
    <reaction evidence="2">
        <text>2 GTP = 3',3'-c-di-GMP + 2 diphosphate</text>
        <dbReference type="Rhea" id="RHEA:24898"/>
        <dbReference type="ChEBI" id="CHEBI:33019"/>
        <dbReference type="ChEBI" id="CHEBI:37565"/>
        <dbReference type="ChEBI" id="CHEBI:58805"/>
        <dbReference type="EC" id="2.7.7.65"/>
    </reaction>
</comment>
<protein>
    <recommendedName>
        <fullName evidence="1">diguanylate cyclase</fullName>
        <ecNumber evidence="1">2.7.7.65</ecNumber>
    </recommendedName>
</protein>
<evidence type="ECO:0000313" key="7">
    <source>
        <dbReference type="Proteomes" id="UP000311008"/>
    </source>
</evidence>
<dbReference type="PANTHER" id="PTHR45138">
    <property type="entry name" value="REGULATORY COMPONENTS OF SENSORY TRANSDUCTION SYSTEM"/>
    <property type="match status" value="1"/>
</dbReference>
<keyword evidence="4" id="KW-0732">Signal</keyword>
<dbReference type="EC" id="2.7.7.65" evidence="1"/>
<dbReference type="InterPro" id="IPR043128">
    <property type="entry name" value="Rev_trsase/Diguanyl_cyclase"/>
</dbReference>
<evidence type="ECO:0000256" key="4">
    <source>
        <dbReference type="SAM" id="SignalP"/>
    </source>
</evidence>
<dbReference type="FunFam" id="3.30.70.270:FF:000001">
    <property type="entry name" value="Diguanylate cyclase domain protein"/>
    <property type="match status" value="1"/>
</dbReference>
<dbReference type="InterPro" id="IPR000160">
    <property type="entry name" value="GGDEF_dom"/>
</dbReference>